<dbReference type="InterPro" id="IPR027796">
    <property type="entry name" value="OTT_1508_deam-like"/>
</dbReference>
<dbReference type="Proteomes" id="UP000034164">
    <property type="component" value="Unassembled WGS sequence"/>
</dbReference>
<protein>
    <submittedName>
        <fullName evidence="1">Uncharacterized protein</fullName>
    </submittedName>
</protein>
<evidence type="ECO:0000313" key="2">
    <source>
        <dbReference type="Proteomes" id="UP000034164"/>
    </source>
</evidence>
<organism evidence="1 2">
    <name type="scientific">[Emmonsia] crescens</name>
    <dbReference type="NCBI Taxonomy" id="73230"/>
    <lineage>
        <taxon>Eukaryota</taxon>
        <taxon>Fungi</taxon>
        <taxon>Dikarya</taxon>
        <taxon>Ascomycota</taxon>
        <taxon>Pezizomycotina</taxon>
        <taxon>Eurotiomycetes</taxon>
        <taxon>Eurotiomycetidae</taxon>
        <taxon>Onygenales</taxon>
        <taxon>Ajellomycetaceae</taxon>
        <taxon>Emergomyces</taxon>
    </lineage>
</organism>
<dbReference type="AlphaFoldDB" id="A0A0G2J7Y7"/>
<gene>
    <name evidence="1" type="ORF">EMCG_00030</name>
</gene>
<dbReference type="Pfam" id="PF14441">
    <property type="entry name" value="OTT_1508_deam"/>
    <property type="match status" value="1"/>
</dbReference>
<name>A0A0G2J7Y7_9EURO</name>
<reference evidence="2" key="1">
    <citation type="journal article" date="2015" name="PLoS Genet.">
        <title>The dynamic genome and transcriptome of the human fungal pathogen Blastomyces and close relative Emmonsia.</title>
        <authorList>
            <person name="Munoz J.F."/>
            <person name="Gauthier G.M."/>
            <person name="Desjardins C.A."/>
            <person name="Gallo J.E."/>
            <person name="Holder J."/>
            <person name="Sullivan T.D."/>
            <person name="Marty A.J."/>
            <person name="Carmen J.C."/>
            <person name="Chen Z."/>
            <person name="Ding L."/>
            <person name="Gujja S."/>
            <person name="Magrini V."/>
            <person name="Misas E."/>
            <person name="Mitreva M."/>
            <person name="Priest M."/>
            <person name="Saif S."/>
            <person name="Whiston E.A."/>
            <person name="Young S."/>
            <person name="Zeng Q."/>
            <person name="Goldman W.E."/>
            <person name="Mardis E.R."/>
            <person name="Taylor J.W."/>
            <person name="McEwen J.G."/>
            <person name="Clay O.K."/>
            <person name="Klein B.S."/>
            <person name="Cuomo C.A."/>
        </authorList>
    </citation>
    <scope>NUCLEOTIDE SEQUENCE [LARGE SCALE GENOMIC DNA]</scope>
    <source>
        <strain evidence="2">UAMH 3008</strain>
    </source>
</reference>
<evidence type="ECO:0000313" key="1">
    <source>
        <dbReference type="EMBL" id="KKZ68859.1"/>
    </source>
</evidence>
<proteinExistence type="predicted"/>
<accession>A0A0G2J7Y7</accession>
<dbReference type="OrthoDB" id="3061617at2759"/>
<sequence>MADGMAIICNETEVLLKDKSFLKIYSLSNATGALLSYAYSPRQYRRCLGRINFDVQRPCNTQGWISIPPPDGGWLNVSKQILARDKKESLLKGIEEDERPGYILEKRYKHQRSTIKIEAPVHCKCALALYLLKESRSGHPALPSIGVSKLSCLPCWSFLKALREAGHVLHTKECHSKTYFPGNIPIKRLSIQNCAETIETKF</sequence>
<comment type="caution">
    <text evidence="1">The sequence shown here is derived from an EMBL/GenBank/DDBJ whole genome shotgun (WGS) entry which is preliminary data.</text>
</comment>
<dbReference type="EMBL" id="LCZI01000001">
    <property type="protein sequence ID" value="KKZ68859.1"/>
    <property type="molecule type" value="Genomic_DNA"/>
</dbReference>
<dbReference type="VEuPathDB" id="FungiDB:EMCG_00030"/>